<evidence type="ECO:0000313" key="2">
    <source>
        <dbReference type="Proteomes" id="UP001208570"/>
    </source>
</evidence>
<name>A0AAD9NHN5_9ANNE</name>
<feature type="non-terminal residue" evidence="1">
    <location>
        <position position="1"/>
    </location>
</feature>
<comment type="caution">
    <text evidence="1">The sequence shown here is derived from an EMBL/GenBank/DDBJ whole genome shotgun (WGS) entry which is preliminary data.</text>
</comment>
<proteinExistence type="predicted"/>
<reference evidence="1" key="1">
    <citation type="journal article" date="2023" name="Mol. Biol. Evol.">
        <title>Third-Generation Sequencing Reveals the Adaptive Role of the Epigenome in Three Deep-Sea Polychaetes.</title>
        <authorList>
            <person name="Perez M."/>
            <person name="Aroh O."/>
            <person name="Sun Y."/>
            <person name="Lan Y."/>
            <person name="Juniper S.K."/>
            <person name="Young C.R."/>
            <person name="Angers B."/>
            <person name="Qian P.Y."/>
        </authorList>
    </citation>
    <scope>NUCLEOTIDE SEQUENCE</scope>
    <source>
        <strain evidence="1">P08H-3</strain>
    </source>
</reference>
<accession>A0AAD9NHN5</accession>
<dbReference type="Proteomes" id="UP001208570">
    <property type="component" value="Unassembled WGS sequence"/>
</dbReference>
<protein>
    <submittedName>
        <fullName evidence="1">Uncharacterized protein</fullName>
    </submittedName>
</protein>
<sequence>QDQPIDIHSAIINEPTVRIIEYDSTIDLAIFSVDFTWNSRCSQVDDLVSDQIVSHVIIQNSFILAPQASIMKWNTRRSDT</sequence>
<dbReference type="EMBL" id="JAODUP010000013">
    <property type="protein sequence ID" value="KAK2168938.1"/>
    <property type="molecule type" value="Genomic_DNA"/>
</dbReference>
<evidence type="ECO:0000313" key="1">
    <source>
        <dbReference type="EMBL" id="KAK2168938.1"/>
    </source>
</evidence>
<organism evidence="1 2">
    <name type="scientific">Paralvinella palmiformis</name>
    <dbReference type="NCBI Taxonomy" id="53620"/>
    <lineage>
        <taxon>Eukaryota</taxon>
        <taxon>Metazoa</taxon>
        <taxon>Spiralia</taxon>
        <taxon>Lophotrochozoa</taxon>
        <taxon>Annelida</taxon>
        <taxon>Polychaeta</taxon>
        <taxon>Sedentaria</taxon>
        <taxon>Canalipalpata</taxon>
        <taxon>Terebellida</taxon>
        <taxon>Terebelliformia</taxon>
        <taxon>Alvinellidae</taxon>
        <taxon>Paralvinella</taxon>
    </lineage>
</organism>
<dbReference type="AlphaFoldDB" id="A0AAD9NHN5"/>
<gene>
    <name evidence="1" type="ORF">LSH36_13g17022</name>
</gene>
<keyword evidence="2" id="KW-1185">Reference proteome</keyword>